<gene>
    <name evidence="3" type="ORF">KY46_07820</name>
</gene>
<feature type="region of interest" description="Disordered" evidence="1">
    <location>
        <begin position="174"/>
        <end position="236"/>
    </location>
</feature>
<dbReference type="Pfam" id="PF06812">
    <property type="entry name" value="ImpA_N"/>
    <property type="match status" value="1"/>
</dbReference>
<name>A0A0F5VEF9_9GAMM</name>
<dbReference type="NCBIfam" id="TIGR03362">
    <property type="entry name" value="VI_chp_7"/>
    <property type="match status" value="1"/>
</dbReference>
<dbReference type="InterPro" id="IPR010657">
    <property type="entry name" value="ImpA_N"/>
</dbReference>
<protein>
    <recommendedName>
        <fullName evidence="2">ImpA N-terminal domain-containing protein</fullName>
    </recommendedName>
</protein>
<evidence type="ECO:0000259" key="2">
    <source>
        <dbReference type="Pfam" id="PF06812"/>
    </source>
</evidence>
<dbReference type="EMBL" id="JWYV01000004">
    <property type="protein sequence ID" value="KKD00519.1"/>
    <property type="molecule type" value="Genomic_DNA"/>
</dbReference>
<dbReference type="OrthoDB" id="1522895at2"/>
<evidence type="ECO:0000313" key="4">
    <source>
        <dbReference type="Proteomes" id="UP000033633"/>
    </source>
</evidence>
<dbReference type="PANTHER" id="PTHR37024:SF3">
    <property type="entry name" value="TYPE VI SECRETION SYSTEM PROTEIN TSSA"/>
    <property type="match status" value="1"/>
</dbReference>
<dbReference type="STRING" id="265726.KY46_07820"/>
<dbReference type="Proteomes" id="UP000033633">
    <property type="component" value="Unassembled WGS sequence"/>
</dbReference>
<evidence type="ECO:0000313" key="3">
    <source>
        <dbReference type="EMBL" id="KKD00519.1"/>
    </source>
</evidence>
<proteinExistence type="predicted"/>
<comment type="caution">
    <text evidence="3">The sequence shown here is derived from an EMBL/GenBank/DDBJ whole genome shotgun (WGS) entry which is preliminary data.</text>
</comment>
<dbReference type="PANTHER" id="PTHR37024">
    <property type="entry name" value="TYPE VI SECRETION SYSTEM DUF2094 AND IMPA-RELATED DOMAIN PROTEIN"/>
    <property type="match status" value="1"/>
</dbReference>
<dbReference type="InterPro" id="IPR017739">
    <property type="entry name" value="T6SS-assoc_VCA0119"/>
</dbReference>
<dbReference type="Pfam" id="PF16989">
    <property type="entry name" value="T6SS_VasJ"/>
    <property type="match status" value="1"/>
</dbReference>
<dbReference type="RefSeq" id="WP_046220064.1">
    <property type="nucleotide sequence ID" value="NZ_JWYV01000004.1"/>
</dbReference>
<feature type="domain" description="ImpA N-terminal" evidence="2">
    <location>
        <begin position="12"/>
        <end position="122"/>
    </location>
</feature>
<dbReference type="PATRIC" id="fig|265726.11.peg.3632"/>
<accession>A0A0F5VEF9</accession>
<evidence type="ECO:0000256" key="1">
    <source>
        <dbReference type="SAM" id="MobiDB-lite"/>
    </source>
</evidence>
<reference evidence="3 4" key="1">
    <citation type="submission" date="2014-12" db="EMBL/GenBank/DDBJ databases">
        <title>Mercury Reductase activity and rhizosphere competence traits in the genome of root associated Photobacterium halotolerans MELD1.</title>
        <authorList>
            <person name="Mathew D.C."/>
            <person name="Huang C.-C."/>
        </authorList>
    </citation>
    <scope>NUCLEOTIDE SEQUENCE [LARGE SCALE GENOMIC DNA]</scope>
    <source>
        <strain evidence="3 4">MELD1</strain>
    </source>
</reference>
<dbReference type="AlphaFoldDB" id="A0A0F5VEF9"/>
<sequence>MSELNTRLDGLLSPIGAGLPVGEDARYELCYELMEAEVKKFGSLFGETVDWQVVEQQAETVLLQHSKDLKAMAYMARAWAEHHGSEGLKAGLTLLKSALEQYGSALYPARARGRDGAIEWLDNQIELIAAKLSNPVQADLQTCAALCQEISFAMGEVFEGSEASLINARNALTTSSNSLGEPSASPPSAVEPGNGRMTDGPSSVAEPKAVATPEPVPVSAAPTQKVSPPASPARTSVLSGEADKKSLAQMAEHLLHQSPEMPLAYQVGRFVTWMDIDELPPHDAEGKTPLRLPVNKDTLSDYESALVQQSASEHYRRLEKSLRNTPFWLTGQRLMHDMLKQLGFHQAAESVREETRRFTARVAGIDALRFDDETPFADETTRQWLAAPSAAAGSSGHEGLAELLDGKADGIFEGAELGQLLVSASSLLDDAQSGRSRFLLHLQLARLLHQNGLHSIALPHLEVIWPERERINLSYWEPALDAELEQLLSLTLTQIYSREDAFPAKYREWLAAVH</sequence>
<keyword evidence="4" id="KW-1185">Reference proteome</keyword>
<organism evidence="3 4">
    <name type="scientific">Photobacterium halotolerans</name>
    <dbReference type="NCBI Taxonomy" id="265726"/>
    <lineage>
        <taxon>Bacteria</taxon>
        <taxon>Pseudomonadati</taxon>
        <taxon>Pseudomonadota</taxon>
        <taxon>Gammaproteobacteria</taxon>
        <taxon>Vibrionales</taxon>
        <taxon>Vibrionaceae</taxon>
        <taxon>Photobacterium</taxon>
    </lineage>
</organism>